<feature type="transmembrane region" description="Helical" evidence="7">
    <location>
        <begin position="440"/>
        <end position="463"/>
    </location>
</feature>
<evidence type="ECO:0000313" key="9">
    <source>
        <dbReference type="EMBL" id="MBB2892835.1"/>
    </source>
</evidence>
<evidence type="ECO:0000256" key="6">
    <source>
        <dbReference type="ARBA" id="ARBA00038076"/>
    </source>
</evidence>
<evidence type="ECO:0000256" key="5">
    <source>
        <dbReference type="ARBA" id="ARBA00023136"/>
    </source>
</evidence>
<feature type="transmembrane region" description="Helical" evidence="7">
    <location>
        <begin position="775"/>
        <end position="796"/>
    </location>
</feature>
<dbReference type="RefSeq" id="WP_183321230.1">
    <property type="nucleotide sequence ID" value="NZ_JACHVQ010000002.1"/>
</dbReference>
<protein>
    <recommendedName>
        <fullName evidence="8">ABC3 transporter permease C-terminal domain-containing protein</fullName>
    </recommendedName>
</protein>
<feature type="transmembrane region" description="Helical" evidence="7">
    <location>
        <begin position="484"/>
        <end position="509"/>
    </location>
</feature>
<keyword evidence="5 7" id="KW-0472">Membrane</keyword>
<evidence type="ECO:0000259" key="8">
    <source>
        <dbReference type="Pfam" id="PF02687"/>
    </source>
</evidence>
<comment type="caution">
    <text evidence="9">The sequence shown here is derived from an EMBL/GenBank/DDBJ whole genome shotgun (WGS) entry which is preliminary data.</text>
</comment>
<keyword evidence="2" id="KW-1003">Cell membrane</keyword>
<feature type="transmembrane region" description="Helical" evidence="7">
    <location>
        <begin position="321"/>
        <end position="344"/>
    </location>
</feature>
<proteinExistence type="inferred from homology"/>
<feature type="transmembrane region" description="Helical" evidence="7">
    <location>
        <begin position="823"/>
        <end position="842"/>
    </location>
</feature>
<feature type="domain" description="ABC3 transporter permease C-terminal" evidence="8">
    <location>
        <begin position="725"/>
        <end position="848"/>
    </location>
</feature>
<gene>
    <name evidence="9" type="ORF">FHU39_002853</name>
</gene>
<dbReference type="GO" id="GO:0005886">
    <property type="term" value="C:plasma membrane"/>
    <property type="evidence" value="ECO:0007669"/>
    <property type="project" value="UniProtKB-SubCell"/>
</dbReference>
<accession>A0A839NCC1</accession>
<dbReference type="Pfam" id="PF02687">
    <property type="entry name" value="FtsX"/>
    <property type="match status" value="2"/>
</dbReference>
<feature type="transmembrane region" description="Helical" evidence="7">
    <location>
        <begin position="719"/>
        <end position="745"/>
    </location>
</feature>
<dbReference type="GO" id="GO:0022857">
    <property type="term" value="F:transmembrane transporter activity"/>
    <property type="evidence" value="ECO:0007669"/>
    <property type="project" value="TreeGrafter"/>
</dbReference>
<dbReference type="AlphaFoldDB" id="A0A839NCC1"/>
<dbReference type="InterPro" id="IPR003838">
    <property type="entry name" value="ABC3_permease_C"/>
</dbReference>
<feature type="transmembrane region" description="Helical" evidence="7">
    <location>
        <begin position="408"/>
        <end position="428"/>
    </location>
</feature>
<evidence type="ECO:0000256" key="4">
    <source>
        <dbReference type="ARBA" id="ARBA00022989"/>
    </source>
</evidence>
<evidence type="ECO:0000256" key="3">
    <source>
        <dbReference type="ARBA" id="ARBA00022692"/>
    </source>
</evidence>
<feature type="domain" description="ABC3 transporter permease C-terminal" evidence="8">
    <location>
        <begin position="278"/>
        <end position="388"/>
    </location>
</feature>
<evidence type="ECO:0000256" key="7">
    <source>
        <dbReference type="SAM" id="Phobius"/>
    </source>
</evidence>
<reference evidence="9 10" key="1">
    <citation type="submission" date="2020-08" db="EMBL/GenBank/DDBJ databases">
        <title>Sequencing the genomes of 1000 actinobacteria strains.</title>
        <authorList>
            <person name="Klenk H.-P."/>
        </authorList>
    </citation>
    <scope>NUCLEOTIDE SEQUENCE [LARGE SCALE GENOMIC DNA]</scope>
    <source>
        <strain evidence="9 10">DSM 105369</strain>
    </source>
</reference>
<evidence type="ECO:0000256" key="2">
    <source>
        <dbReference type="ARBA" id="ARBA00022475"/>
    </source>
</evidence>
<organism evidence="9 10">
    <name type="scientific">Flexivirga oryzae</name>
    <dbReference type="NCBI Taxonomy" id="1794944"/>
    <lineage>
        <taxon>Bacteria</taxon>
        <taxon>Bacillati</taxon>
        <taxon>Actinomycetota</taxon>
        <taxon>Actinomycetes</taxon>
        <taxon>Micrococcales</taxon>
        <taxon>Dermacoccaceae</taxon>
        <taxon>Flexivirga</taxon>
    </lineage>
</organism>
<keyword evidence="10" id="KW-1185">Reference proteome</keyword>
<dbReference type="Proteomes" id="UP000559182">
    <property type="component" value="Unassembled WGS sequence"/>
</dbReference>
<keyword evidence="4 7" id="KW-1133">Transmembrane helix</keyword>
<dbReference type="InterPro" id="IPR050250">
    <property type="entry name" value="Macrolide_Exporter_MacB"/>
</dbReference>
<dbReference type="EMBL" id="JACHVQ010000002">
    <property type="protein sequence ID" value="MBB2892835.1"/>
    <property type="molecule type" value="Genomic_DNA"/>
</dbReference>
<dbReference type="PANTHER" id="PTHR30572">
    <property type="entry name" value="MEMBRANE COMPONENT OF TRANSPORTER-RELATED"/>
    <property type="match status" value="1"/>
</dbReference>
<evidence type="ECO:0000313" key="10">
    <source>
        <dbReference type="Proteomes" id="UP000559182"/>
    </source>
</evidence>
<sequence length="859" mass="90171">MNRLATIARRHRIGHAVLFAVAVCLLVATAAVDPLLTRSFSHAVVSFHADAEGVAGSQVVISTRSAARTGGHEPTSVNQAGKLLDPRVRQVVGDPVVSHTGVSFWRQGDVPVTMRSTAGQCHHLAVLQGHCPAKAGEVLVSRQTARKAVKGLHLGSVISLGGDPKHIQQVRVAGIYTMSVRDSFWRGTDIAHFDADSSASGATLLATTATVRRTTSMSVSLSYPVRSTALTPDSLKAAAAGARAMEKSGRAYITEHLNSVYWATAEDVYQVGRILPFLLVQLGVVLLILLVQVTSFFATVRRGEAAVLKMRGNGTAGVVRLGALEFLPPGVIGVVGGLALAYGVDELVRRAWLPGNVAASWNWESAWAAVGTALFIAALWLVCWWRMAREPIGALTRARPPRRRGARLSLPAAVVAAACLLGVGLTATKSLKGGPVQVTPVLLAGFVAILVGALWAPVTGRLVRRLLRGRRPAGALAVAQLGRRAGVVTAVTTLIITSALLTLSVSVFARGADNRAARTAADLGAPALVHVTLGPKWVKPGALIRAVRSADPTRREFTPAVKIAAATSDSNATLGVVPADMERIGLRTGLTDPVPWSAIGSGGWVSVPNALVSSWTTKSAVGSSVPAPTMADMDGQFRVAGAAPYIPGAGANTIVVDLPTMLRAGDRTDDVSFEVFSVTRDPHRLAALRQALERVGFKGIDVRTVQQVRAGYDATATAWAMNLSIVVSVLAVLAALTSVVLVAVASRADRRRDLRTLQTGGVSHRVVRSATVREFVLLGVLGSLVGALTAPVAAWLTGPTMLWWSNPPAQAVTRTGFEWRSGVLSAVGLIVLLALVGVGFGVRQARSTELRQGRMDTTA</sequence>
<dbReference type="PANTHER" id="PTHR30572:SF4">
    <property type="entry name" value="ABC TRANSPORTER PERMEASE YTRF"/>
    <property type="match status" value="1"/>
</dbReference>
<comment type="similarity">
    <text evidence="6">Belongs to the ABC-4 integral membrane protein family.</text>
</comment>
<feature type="transmembrane region" description="Helical" evidence="7">
    <location>
        <begin position="366"/>
        <end position="387"/>
    </location>
</feature>
<evidence type="ECO:0000256" key="1">
    <source>
        <dbReference type="ARBA" id="ARBA00004651"/>
    </source>
</evidence>
<comment type="subcellular location">
    <subcellularLocation>
        <location evidence="1">Cell membrane</location>
        <topology evidence="1">Multi-pass membrane protein</topology>
    </subcellularLocation>
</comment>
<feature type="transmembrane region" description="Helical" evidence="7">
    <location>
        <begin position="274"/>
        <end position="300"/>
    </location>
</feature>
<keyword evidence="3 7" id="KW-0812">Transmembrane</keyword>
<name>A0A839NCC1_9MICO</name>